<evidence type="ECO:0000256" key="1">
    <source>
        <dbReference type="SAM" id="MobiDB-lite"/>
    </source>
</evidence>
<feature type="compositionally biased region" description="Low complexity" evidence="1">
    <location>
        <begin position="1"/>
        <end position="11"/>
    </location>
</feature>
<dbReference type="EMBL" id="WWBZ02000001">
    <property type="protein sequence ID" value="KAF4314032.1"/>
    <property type="molecule type" value="Genomic_DNA"/>
</dbReference>
<dbReference type="Gene3D" id="3.80.10.10">
    <property type="entry name" value="Ribonuclease Inhibitor"/>
    <property type="match status" value="1"/>
</dbReference>
<feature type="compositionally biased region" description="Basic residues" evidence="1">
    <location>
        <begin position="139"/>
        <end position="148"/>
    </location>
</feature>
<dbReference type="Proteomes" id="UP000572817">
    <property type="component" value="Unassembled WGS sequence"/>
</dbReference>
<feature type="region of interest" description="Disordered" evidence="1">
    <location>
        <begin position="676"/>
        <end position="772"/>
    </location>
</feature>
<feature type="compositionally biased region" description="Acidic residues" evidence="1">
    <location>
        <begin position="28"/>
        <end position="40"/>
    </location>
</feature>
<feature type="region of interest" description="Disordered" evidence="1">
    <location>
        <begin position="800"/>
        <end position="829"/>
    </location>
</feature>
<evidence type="ECO:0000259" key="2">
    <source>
        <dbReference type="Pfam" id="PF12937"/>
    </source>
</evidence>
<reference evidence="3" key="1">
    <citation type="submission" date="2020-04" db="EMBL/GenBank/DDBJ databases">
        <title>Genome Assembly and Annotation of Botryosphaeria dothidea sdau 11-99, a Latent Pathogen of Apple Fruit Ring Rot in China.</title>
        <authorList>
            <person name="Yu C."/>
            <person name="Diao Y."/>
            <person name="Lu Q."/>
            <person name="Zhao J."/>
            <person name="Cui S."/>
            <person name="Peng C."/>
            <person name="He B."/>
            <person name="Liu H."/>
        </authorList>
    </citation>
    <scope>NUCLEOTIDE SEQUENCE [LARGE SCALE GENOMIC DNA]</scope>
    <source>
        <strain evidence="3">Sdau11-99</strain>
    </source>
</reference>
<dbReference type="AlphaFoldDB" id="A0A8H4J968"/>
<dbReference type="PANTHER" id="PTHR34755">
    <property type="entry name" value="SERINE/ARGININE REPETITIVE MATRIX PROTEIN 3-RELATED"/>
    <property type="match status" value="1"/>
</dbReference>
<dbReference type="InterPro" id="IPR052109">
    <property type="entry name" value="SRRM_Domain-Containing"/>
</dbReference>
<dbReference type="Pfam" id="PF12937">
    <property type="entry name" value="F-box-like"/>
    <property type="match status" value="1"/>
</dbReference>
<dbReference type="OrthoDB" id="5395390at2759"/>
<feature type="compositionally biased region" description="Low complexity" evidence="1">
    <location>
        <begin position="52"/>
        <end position="63"/>
    </location>
</feature>
<dbReference type="InterPro" id="IPR001611">
    <property type="entry name" value="Leu-rich_rpt"/>
</dbReference>
<feature type="compositionally biased region" description="Polar residues" evidence="1">
    <location>
        <begin position="199"/>
        <end position="210"/>
    </location>
</feature>
<comment type="caution">
    <text evidence="3">The sequence shown here is derived from an EMBL/GenBank/DDBJ whole genome shotgun (WGS) entry which is preliminary data.</text>
</comment>
<feature type="compositionally biased region" description="Basic residues" evidence="1">
    <location>
        <begin position="183"/>
        <end position="198"/>
    </location>
</feature>
<feature type="region of interest" description="Disordered" evidence="1">
    <location>
        <begin position="1"/>
        <end position="228"/>
    </location>
</feature>
<organism evidence="3 4">
    <name type="scientific">Botryosphaeria dothidea</name>
    <dbReference type="NCBI Taxonomy" id="55169"/>
    <lineage>
        <taxon>Eukaryota</taxon>
        <taxon>Fungi</taxon>
        <taxon>Dikarya</taxon>
        <taxon>Ascomycota</taxon>
        <taxon>Pezizomycotina</taxon>
        <taxon>Dothideomycetes</taxon>
        <taxon>Dothideomycetes incertae sedis</taxon>
        <taxon>Botryosphaeriales</taxon>
        <taxon>Botryosphaeriaceae</taxon>
        <taxon>Botryosphaeria</taxon>
    </lineage>
</organism>
<dbReference type="PANTHER" id="PTHR34755:SF4">
    <property type="entry name" value="F-BOX DOMAIN-CONTAINING PROTEIN"/>
    <property type="match status" value="1"/>
</dbReference>
<dbReference type="PROSITE" id="PS51450">
    <property type="entry name" value="LRR"/>
    <property type="match status" value="1"/>
</dbReference>
<dbReference type="InterPro" id="IPR001810">
    <property type="entry name" value="F-box_dom"/>
</dbReference>
<dbReference type="SUPFAM" id="SSF52047">
    <property type="entry name" value="RNI-like"/>
    <property type="match status" value="1"/>
</dbReference>
<gene>
    <name evidence="3" type="ORF">GTA08_BOTSDO00790</name>
</gene>
<evidence type="ECO:0000313" key="4">
    <source>
        <dbReference type="Proteomes" id="UP000572817"/>
    </source>
</evidence>
<feature type="compositionally biased region" description="Acidic residues" evidence="1">
    <location>
        <begin position="800"/>
        <end position="817"/>
    </location>
</feature>
<keyword evidence="4" id="KW-1185">Reference proteome</keyword>
<feature type="compositionally biased region" description="Basic and acidic residues" evidence="1">
    <location>
        <begin position="71"/>
        <end position="81"/>
    </location>
</feature>
<accession>A0A8H4J968</accession>
<protein>
    <recommendedName>
        <fullName evidence="2">F-box domain-containing protein</fullName>
    </recommendedName>
</protein>
<sequence>MATATRATAARAGRKRSRISYREPSTSMEEDYLTSEDSEEVTGSARKRNRQSTRGQQSQSQQTNHHRGRRAIRDDHAERDASSPPPQRSRSHGLLSASPEVPTKLRRLPSKSYHLPSADESINTDDNEDSRGDEAGPSRPRRTGRLRAQRSQSLAHLRRETAPLYTETNSDDDTGDVSGLGARRARKPKRRRGPKRVTRSSAMRQSNGRGTSRGAKRNDRQAGSKKRTAALESDGIIPLWSTLPYEVLLQIFTFASEPLHDEDFTPTSSISWLVNTARVCKTFAEPALTALYRSPPLYMNDKPHRLLDLLSNPENKSINYNVKIRRLEFDVTKTLAYTWSGKGPFEIGDLIPFTPQLNEVSIVHPQDRPPFRPLSRSGRWHYSQSLFTSFEQNKIRLKSWNWNANFRSREQNLLWMGSIHQLEAFQRLEHLSLLNFGPESFAVVINDGGSEETGRSSKQVLADNLSLLPGLRSLSFESCQVLDEELLPLLRENLQHLTIINCHYVTSDVLRNFLISHGSQLETLILNHNQALDISFLPDLKRACSKLQVLKMDMNYYDSHGSFRDSEPKYFDLLKEDEIPTWPSTLRSIEMNQLRQWTSVAAENFFSSLLDSAEKLPDLRRLVLKAILNIGWRDRASFRDKWIGRLQRVFLRKSSPPSPHLMSGKRWRMWKEKRLPITPEDSPPKSSVGKLEHVAVTPRPKNKTLLPTGEDAYGADENMDEGSGLSRRLRPRRAAQFTSGVDSPTSSSSSDEQSSAENYSDEDGDGSKDWKRTKEKHIQGMCEVVYINIDNLRPREEQFNENDFLDSEVSGDEDWNGEDNFAAEDGYAW</sequence>
<feature type="domain" description="F-box" evidence="2">
    <location>
        <begin position="240"/>
        <end position="294"/>
    </location>
</feature>
<dbReference type="InterPro" id="IPR032675">
    <property type="entry name" value="LRR_dom_sf"/>
</dbReference>
<dbReference type="CDD" id="cd09917">
    <property type="entry name" value="F-box_SF"/>
    <property type="match status" value="1"/>
</dbReference>
<evidence type="ECO:0000313" key="3">
    <source>
        <dbReference type="EMBL" id="KAF4314032.1"/>
    </source>
</evidence>
<proteinExistence type="predicted"/>
<name>A0A8H4J968_9PEZI</name>
<feature type="compositionally biased region" description="Low complexity" evidence="1">
    <location>
        <begin position="739"/>
        <end position="758"/>
    </location>
</feature>